<dbReference type="Proteomes" id="UP001497644">
    <property type="component" value="Chromosome 4"/>
</dbReference>
<name>A0AAV2NTV8_9HYME</name>
<dbReference type="Gene3D" id="3.40.525.10">
    <property type="entry name" value="CRAL-TRIO lipid binding domain"/>
    <property type="match status" value="1"/>
</dbReference>
<dbReference type="PANTHER" id="PTHR10174:SF213">
    <property type="entry name" value="CRAL-TRIO DOMAIN-CONTAINING PROTEIN"/>
    <property type="match status" value="1"/>
</dbReference>
<reference evidence="2" key="1">
    <citation type="submission" date="2024-04" db="EMBL/GenBank/DDBJ databases">
        <authorList>
            <consortium name="Molecular Ecology Group"/>
        </authorList>
    </citation>
    <scope>NUCLEOTIDE SEQUENCE</scope>
</reference>
<dbReference type="CDD" id="cd00170">
    <property type="entry name" value="SEC14"/>
    <property type="match status" value="1"/>
</dbReference>
<dbReference type="PANTHER" id="PTHR10174">
    <property type="entry name" value="ALPHA-TOCOPHEROL TRANSFER PROTEIN-RELATED"/>
    <property type="match status" value="1"/>
</dbReference>
<dbReference type="EMBL" id="OZ034827">
    <property type="protein sequence ID" value="CAL1683209.1"/>
    <property type="molecule type" value="Genomic_DNA"/>
</dbReference>
<dbReference type="PRINTS" id="PR00180">
    <property type="entry name" value="CRETINALDHBP"/>
</dbReference>
<gene>
    <name evidence="2" type="ORF">LPLAT_LOCUS8982</name>
</gene>
<protein>
    <recommendedName>
        <fullName evidence="1">CRAL-TRIO domain-containing protein</fullName>
    </recommendedName>
</protein>
<dbReference type="SMART" id="SM00516">
    <property type="entry name" value="SEC14"/>
    <property type="match status" value="1"/>
</dbReference>
<dbReference type="AlphaFoldDB" id="A0AAV2NTV8"/>
<dbReference type="InterPro" id="IPR036273">
    <property type="entry name" value="CRAL/TRIO_N_dom_sf"/>
</dbReference>
<dbReference type="SUPFAM" id="SSF52087">
    <property type="entry name" value="CRAL/TRIO domain"/>
    <property type="match status" value="1"/>
</dbReference>
<dbReference type="Pfam" id="PF00650">
    <property type="entry name" value="CRAL_TRIO"/>
    <property type="match status" value="1"/>
</dbReference>
<accession>A0AAV2NTV8</accession>
<evidence type="ECO:0000259" key="1">
    <source>
        <dbReference type="PROSITE" id="PS50191"/>
    </source>
</evidence>
<dbReference type="InterPro" id="IPR036865">
    <property type="entry name" value="CRAL-TRIO_dom_sf"/>
</dbReference>
<evidence type="ECO:0000313" key="2">
    <source>
        <dbReference type="EMBL" id="CAL1683209.1"/>
    </source>
</evidence>
<dbReference type="PROSITE" id="PS50191">
    <property type="entry name" value="CRAL_TRIO"/>
    <property type="match status" value="1"/>
</dbReference>
<dbReference type="GO" id="GO:0016020">
    <property type="term" value="C:membrane"/>
    <property type="evidence" value="ECO:0007669"/>
    <property type="project" value="TreeGrafter"/>
</dbReference>
<sequence>MSAVTLPTQYVTIEEECKRNPELKMSDLQMLKNWMDKQPHLPNIEMMYFILFLHSNYYHLESTKKTIDNFFTVRTHMPELFSNRDPIAWKELRKAFTVVAALPLEQKTKEGYIMTFGKLLDPDPSKFDYLECMKYLFMTCEVQNVIRGTSQGLVIVLDASGLSFGHIARINLMSMKKILYYIQEAIPVRLKAIHVLNTMPVIDTLLNMIKPFAKAELLKLVHFHSSLETVQEFLSIETLPNEYGGKAGSIEEIIAKHIKLLEEFREWFLYDELVGRVNESLRVEKFQSAESLFGVDGSFKKLEID</sequence>
<dbReference type="InterPro" id="IPR001251">
    <property type="entry name" value="CRAL-TRIO_dom"/>
</dbReference>
<keyword evidence="3" id="KW-1185">Reference proteome</keyword>
<feature type="domain" description="CRAL-TRIO" evidence="1">
    <location>
        <begin position="89"/>
        <end position="251"/>
    </location>
</feature>
<evidence type="ECO:0000313" key="3">
    <source>
        <dbReference type="Proteomes" id="UP001497644"/>
    </source>
</evidence>
<dbReference type="SUPFAM" id="SSF46938">
    <property type="entry name" value="CRAL/TRIO N-terminal domain"/>
    <property type="match status" value="1"/>
</dbReference>
<organism evidence="2 3">
    <name type="scientific">Lasius platythorax</name>
    <dbReference type="NCBI Taxonomy" id="488582"/>
    <lineage>
        <taxon>Eukaryota</taxon>
        <taxon>Metazoa</taxon>
        <taxon>Ecdysozoa</taxon>
        <taxon>Arthropoda</taxon>
        <taxon>Hexapoda</taxon>
        <taxon>Insecta</taxon>
        <taxon>Pterygota</taxon>
        <taxon>Neoptera</taxon>
        <taxon>Endopterygota</taxon>
        <taxon>Hymenoptera</taxon>
        <taxon>Apocrita</taxon>
        <taxon>Aculeata</taxon>
        <taxon>Formicoidea</taxon>
        <taxon>Formicidae</taxon>
        <taxon>Formicinae</taxon>
        <taxon>Lasius</taxon>
        <taxon>Lasius</taxon>
    </lineage>
</organism>
<dbReference type="GO" id="GO:1902936">
    <property type="term" value="F:phosphatidylinositol bisphosphate binding"/>
    <property type="evidence" value="ECO:0007669"/>
    <property type="project" value="TreeGrafter"/>
</dbReference>
<proteinExistence type="predicted"/>